<dbReference type="PANTHER" id="PTHR43791">
    <property type="entry name" value="PERMEASE-RELATED"/>
    <property type="match status" value="1"/>
</dbReference>
<evidence type="ECO:0000256" key="4">
    <source>
        <dbReference type="ARBA" id="ARBA00022989"/>
    </source>
</evidence>
<feature type="transmembrane region" description="Helical" evidence="6">
    <location>
        <begin position="47"/>
        <end position="65"/>
    </location>
</feature>
<feature type="transmembrane region" description="Helical" evidence="6">
    <location>
        <begin position="211"/>
        <end position="233"/>
    </location>
</feature>
<dbReference type="InterPro" id="IPR036259">
    <property type="entry name" value="MFS_trans_sf"/>
</dbReference>
<dbReference type="OMA" id="VIWAHAL"/>
<dbReference type="Proteomes" id="UP000219338">
    <property type="component" value="Unassembled WGS sequence"/>
</dbReference>
<feature type="transmembrane region" description="Helical" evidence="6">
    <location>
        <begin position="85"/>
        <end position="103"/>
    </location>
</feature>
<keyword evidence="9" id="KW-1185">Reference proteome</keyword>
<feature type="transmembrane region" description="Helical" evidence="6">
    <location>
        <begin position="115"/>
        <end position="136"/>
    </location>
</feature>
<dbReference type="FunFam" id="1.20.1250.20:FF:000013">
    <property type="entry name" value="MFS general substrate transporter"/>
    <property type="match status" value="1"/>
</dbReference>
<feature type="transmembrane region" description="Helical" evidence="6">
    <location>
        <begin position="372"/>
        <end position="392"/>
    </location>
</feature>
<evidence type="ECO:0000256" key="6">
    <source>
        <dbReference type="SAM" id="Phobius"/>
    </source>
</evidence>
<evidence type="ECO:0000256" key="3">
    <source>
        <dbReference type="ARBA" id="ARBA00022692"/>
    </source>
</evidence>
<dbReference type="FunFam" id="1.20.1250.20:FF:000018">
    <property type="entry name" value="MFS transporter permease"/>
    <property type="match status" value="1"/>
</dbReference>
<evidence type="ECO:0000259" key="7">
    <source>
        <dbReference type="PROSITE" id="PS50850"/>
    </source>
</evidence>
<dbReference type="GO" id="GO:0022857">
    <property type="term" value="F:transmembrane transporter activity"/>
    <property type="evidence" value="ECO:0007669"/>
    <property type="project" value="InterPro"/>
</dbReference>
<evidence type="ECO:0000256" key="1">
    <source>
        <dbReference type="ARBA" id="ARBA00004141"/>
    </source>
</evidence>
<evidence type="ECO:0000256" key="5">
    <source>
        <dbReference type="ARBA" id="ARBA00023136"/>
    </source>
</evidence>
<dbReference type="EMBL" id="FUEG01000004">
    <property type="protein sequence ID" value="SJL03284.1"/>
    <property type="molecule type" value="Genomic_DNA"/>
</dbReference>
<comment type="subcellular location">
    <subcellularLocation>
        <location evidence="1">Membrane</location>
        <topology evidence="1">Multi-pass membrane protein</topology>
    </subcellularLocation>
</comment>
<feature type="domain" description="Major facilitator superfamily (MFS) profile" evidence="7">
    <location>
        <begin position="51"/>
        <end position="460"/>
    </location>
</feature>
<keyword evidence="4 6" id="KW-1133">Transmembrane helix</keyword>
<keyword evidence="3 6" id="KW-0812">Transmembrane</keyword>
<protein>
    <submittedName>
        <fullName evidence="8">Related to putative tartrate transporter</fullName>
    </submittedName>
</protein>
<dbReference type="GO" id="GO:0016020">
    <property type="term" value="C:membrane"/>
    <property type="evidence" value="ECO:0007669"/>
    <property type="project" value="UniProtKB-SubCell"/>
</dbReference>
<feature type="transmembrane region" description="Helical" evidence="6">
    <location>
        <begin position="317"/>
        <end position="338"/>
    </location>
</feature>
<feature type="transmembrane region" description="Helical" evidence="6">
    <location>
        <begin position="279"/>
        <end position="297"/>
    </location>
</feature>
<dbReference type="Pfam" id="PF07690">
    <property type="entry name" value="MFS_1"/>
    <property type="match status" value="1"/>
</dbReference>
<proteinExistence type="predicted"/>
<evidence type="ECO:0000313" key="8">
    <source>
        <dbReference type="EMBL" id="SJL03284.1"/>
    </source>
</evidence>
<dbReference type="Gene3D" id="1.20.1250.20">
    <property type="entry name" value="MFS general substrate transporter like domains"/>
    <property type="match status" value="2"/>
</dbReference>
<feature type="transmembrane region" description="Helical" evidence="6">
    <location>
        <begin position="345"/>
        <end position="366"/>
    </location>
</feature>
<dbReference type="SUPFAM" id="SSF103473">
    <property type="entry name" value="MFS general substrate transporter"/>
    <property type="match status" value="1"/>
</dbReference>
<accession>A0A284R3I2</accession>
<dbReference type="InterPro" id="IPR020846">
    <property type="entry name" value="MFS_dom"/>
</dbReference>
<feature type="transmembrane region" description="Helical" evidence="6">
    <location>
        <begin position="148"/>
        <end position="166"/>
    </location>
</feature>
<evidence type="ECO:0000256" key="2">
    <source>
        <dbReference type="ARBA" id="ARBA00022448"/>
    </source>
</evidence>
<sequence>MTSSRYSTGSVKTVASTADSEAASNIVECDHVKLLESTYERETIRRVDWRMLPLLGLLYSVTIIDRSNMGIARTAGMGTDLSLDVGSRFSIASCVYFVPYILLQLPTNLVLRYFGARYCLTFYIFGWGCVELASGFVKTWKELVLCRVLLGALESGFFPALTYIVSTWYTRQEVQTRIAAFFQTSIALSGFGAILSYVITLMKGHGGLSGWSWIFIIEGLFTVFCALLTFLFLPDFPDKNRFLTHEQTELVLKRVELDRGDSVPDDITFVRVKQVLGDWVIWAHALMFMCSAMPGYAASYFTPIILSGMGFSLSESLLLSAPPIVFAAVCSFIFAWISDKAGRRAIFIVMQSLLNIAGLLLTGYANGQAARYIGIFLFSAGSSGCMSAVISYNANNIVGQTKRSVCSALIVSFGGIGGILGTTVFRQQDYPRYIPGTWATVGAQFLMLTLLALTTATYSHRNKQSLSNITPFNDIPPPGSWEQLTGVGSSDGTYKNVSKPRATLKFKRAMVLGDIEKSNSIMPLWDSVAF</sequence>
<dbReference type="OrthoDB" id="3639251at2759"/>
<dbReference type="InterPro" id="IPR011701">
    <property type="entry name" value="MFS"/>
</dbReference>
<dbReference type="PROSITE" id="PS50850">
    <property type="entry name" value="MFS"/>
    <property type="match status" value="1"/>
</dbReference>
<evidence type="ECO:0000313" key="9">
    <source>
        <dbReference type="Proteomes" id="UP000219338"/>
    </source>
</evidence>
<feature type="transmembrane region" description="Helical" evidence="6">
    <location>
        <begin position="437"/>
        <end position="458"/>
    </location>
</feature>
<keyword evidence="2" id="KW-0813">Transport</keyword>
<keyword evidence="5 6" id="KW-0472">Membrane</keyword>
<dbReference type="PANTHER" id="PTHR43791:SF3">
    <property type="entry name" value="MAJOR FACILITATOR SUPERFAMILY (MFS) PROFILE DOMAIN-CONTAINING PROTEIN"/>
    <property type="match status" value="1"/>
</dbReference>
<dbReference type="AlphaFoldDB" id="A0A284R3I2"/>
<feature type="transmembrane region" description="Helical" evidence="6">
    <location>
        <begin position="404"/>
        <end position="425"/>
    </location>
</feature>
<reference evidence="9" key="1">
    <citation type="journal article" date="2017" name="Nat. Ecol. Evol.">
        <title>Genome expansion and lineage-specific genetic innovations in the forest pathogenic fungi Armillaria.</title>
        <authorList>
            <person name="Sipos G."/>
            <person name="Prasanna A.N."/>
            <person name="Walter M.C."/>
            <person name="O'Connor E."/>
            <person name="Balint B."/>
            <person name="Krizsan K."/>
            <person name="Kiss B."/>
            <person name="Hess J."/>
            <person name="Varga T."/>
            <person name="Slot J."/>
            <person name="Riley R."/>
            <person name="Boka B."/>
            <person name="Rigling D."/>
            <person name="Barry K."/>
            <person name="Lee J."/>
            <person name="Mihaltcheva S."/>
            <person name="LaButti K."/>
            <person name="Lipzen A."/>
            <person name="Waldron R."/>
            <person name="Moloney N.M."/>
            <person name="Sperisen C."/>
            <person name="Kredics L."/>
            <person name="Vagvoelgyi C."/>
            <person name="Patrignani A."/>
            <person name="Fitzpatrick D."/>
            <person name="Nagy I."/>
            <person name="Doyle S."/>
            <person name="Anderson J.B."/>
            <person name="Grigoriev I.V."/>
            <person name="Gueldener U."/>
            <person name="Muensterkoetter M."/>
            <person name="Nagy L.G."/>
        </authorList>
    </citation>
    <scope>NUCLEOTIDE SEQUENCE [LARGE SCALE GENOMIC DNA]</scope>
    <source>
        <strain evidence="9">C18/9</strain>
    </source>
</reference>
<dbReference type="STRING" id="47428.A0A284R3I2"/>
<feature type="transmembrane region" description="Helical" evidence="6">
    <location>
        <begin position="178"/>
        <end position="199"/>
    </location>
</feature>
<organism evidence="8 9">
    <name type="scientific">Armillaria ostoyae</name>
    <name type="common">Armillaria root rot fungus</name>
    <dbReference type="NCBI Taxonomy" id="47428"/>
    <lineage>
        <taxon>Eukaryota</taxon>
        <taxon>Fungi</taxon>
        <taxon>Dikarya</taxon>
        <taxon>Basidiomycota</taxon>
        <taxon>Agaricomycotina</taxon>
        <taxon>Agaricomycetes</taxon>
        <taxon>Agaricomycetidae</taxon>
        <taxon>Agaricales</taxon>
        <taxon>Marasmiineae</taxon>
        <taxon>Physalacriaceae</taxon>
        <taxon>Armillaria</taxon>
    </lineage>
</organism>
<gene>
    <name evidence="8" type="ORF">ARMOST_06637</name>
</gene>
<name>A0A284R3I2_ARMOS</name>